<evidence type="ECO:0000313" key="2">
    <source>
        <dbReference type="Proteomes" id="UP000178432"/>
    </source>
</evidence>
<proteinExistence type="predicted"/>
<dbReference type="AlphaFoldDB" id="A0A1G1Y4Y8"/>
<organism evidence="1 2">
    <name type="scientific">Candidatus Buchananbacteria bacterium RIFCSPHIGHO2_01_FULL_46_12</name>
    <dbReference type="NCBI Taxonomy" id="1797536"/>
    <lineage>
        <taxon>Bacteria</taxon>
        <taxon>Candidatus Buchananiibacteriota</taxon>
    </lineage>
</organism>
<evidence type="ECO:0000313" key="1">
    <source>
        <dbReference type="EMBL" id="OGY47395.1"/>
    </source>
</evidence>
<reference evidence="1 2" key="1">
    <citation type="journal article" date="2016" name="Nat. Commun.">
        <title>Thousands of microbial genomes shed light on interconnected biogeochemical processes in an aquifer system.</title>
        <authorList>
            <person name="Anantharaman K."/>
            <person name="Brown C.T."/>
            <person name="Hug L.A."/>
            <person name="Sharon I."/>
            <person name="Castelle C.J."/>
            <person name="Probst A.J."/>
            <person name="Thomas B.C."/>
            <person name="Singh A."/>
            <person name="Wilkins M.J."/>
            <person name="Karaoz U."/>
            <person name="Brodie E.L."/>
            <person name="Williams K.H."/>
            <person name="Hubbard S.S."/>
            <person name="Banfield J.F."/>
        </authorList>
    </citation>
    <scope>NUCLEOTIDE SEQUENCE [LARGE SCALE GENOMIC DNA]</scope>
</reference>
<protein>
    <submittedName>
        <fullName evidence="1">Uncharacterized protein</fullName>
    </submittedName>
</protein>
<accession>A0A1G1Y4Y8</accession>
<comment type="caution">
    <text evidence="1">The sequence shown here is derived from an EMBL/GenBank/DDBJ whole genome shotgun (WGS) entry which is preliminary data.</text>
</comment>
<dbReference type="EMBL" id="MHIF01000038">
    <property type="protein sequence ID" value="OGY47395.1"/>
    <property type="molecule type" value="Genomic_DNA"/>
</dbReference>
<name>A0A1G1Y4Y8_9BACT</name>
<dbReference type="Proteomes" id="UP000178432">
    <property type="component" value="Unassembled WGS sequence"/>
</dbReference>
<sequence length="111" mass="13348">MSYQHENLAAGRWQEFNFFEQMANVGSEVERTISWRQRNPEYSRLAFERALELLDLTAADKKNLSRLKELLRVREALADYFMFDNIYGSDDQKWRNYFYAFNFAARNKVKS</sequence>
<gene>
    <name evidence="1" type="ORF">A2663_04095</name>
</gene>